<name>A0A2V2XMK9_TRYCR</name>
<dbReference type="EMBL" id="PRFC01000001">
    <property type="protein sequence ID" value="PWV21760.1"/>
    <property type="molecule type" value="Genomic_DNA"/>
</dbReference>
<dbReference type="VEuPathDB" id="TriTrypDB:TcCLB.506241.40"/>
<evidence type="ECO:0000313" key="1">
    <source>
        <dbReference type="EMBL" id="PWV21760.1"/>
    </source>
</evidence>
<gene>
    <name evidence="1" type="ORF">C3747_1g867</name>
</gene>
<protein>
    <submittedName>
        <fullName evidence="1">Uncharacterized protein</fullName>
    </submittedName>
</protein>
<dbReference type="VEuPathDB" id="TriTrypDB:TcYC6_0067290"/>
<evidence type="ECO:0000313" key="2">
    <source>
        <dbReference type="Proteomes" id="UP000246078"/>
    </source>
</evidence>
<organism evidence="1 2">
    <name type="scientific">Trypanosoma cruzi</name>
    <dbReference type="NCBI Taxonomy" id="5693"/>
    <lineage>
        <taxon>Eukaryota</taxon>
        <taxon>Discoba</taxon>
        <taxon>Euglenozoa</taxon>
        <taxon>Kinetoplastea</taxon>
        <taxon>Metakinetoplastina</taxon>
        <taxon>Trypanosomatida</taxon>
        <taxon>Trypanosomatidae</taxon>
        <taxon>Trypanosoma</taxon>
        <taxon>Schizotrypanum</taxon>
    </lineage>
</organism>
<dbReference type="VEuPathDB" id="TriTrypDB:C3747_1g867"/>
<dbReference type="VEuPathDB" id="TriTrypDB:Tc_MARK_5527"/>
<sequence length="168" mass="19164">MILFKGKTPFLRSGRAAAQCQRPEATTSPTWPVSTVVISNFCARTREHNSAYLSDASITRLRESFHCAVCKRRKASFFLRQSATFLCQFCCSRDRFIVITQPASTTSSCQKRRHTCLKAWRDARRKKMIEKNTTHCSAAVKSVTLDFLGSIMPWISLPLSCHHMRLLM</sequence>
<reference evidence="1 2" key="1">
    <citation type="journal article" date="2018" name="Microb. Genom.">
        <title>Expanding an expanded genome: long-read sequencing of Trypanosoma cruzi.</title>
        <authorList>
            <person name="Berna L."/>
            <person name="Rodriguez M."/>
            <person name="Chiribao M.L."/>
            <person name="Parodi-Talice A."/>
            <person name="Pita S."/>
            <person name="Rijo G."/>
            <person name="Alvarez-Valin F."/>
            <person name="Robello C."/>
        </authorList>
    </citation>
    <scope>NUCLEOTIDE SEQUENCE [LARGE SCALE GENOMIC DNA]</scope>
    <source>
        <strain evidence="1 2">TCC</strain>
    </source>
</reference>
<dbReference type="VEuPathDB" id="TriTrypDB:C4B63_75g71"/>
<dbReference type="VEuPathDB" id="TriTrypDB:TcCLB.510769.150"/>
<dbReference type="VEuPathDB" id="TriTrypDB:BCY84_13843"/>
<dbReference type="VEuPathDB" id="TriTrypDB:TcBrA4_0064130"/>
<dbReference type="Proteomes" id="UP000246078">
    <property type="component" value="Unassembled WGS sequence"/>
</dbReference>
<dbReference type="VEuPathDB" id="TriTrypDB:ECC02_008438"/>
<proteinExistence type="predicted"/>
<dbReference type="VEuPathDB" id="TriTrypDB:TcCL_ESM00266"/>
<accession>A0A2V2XMK9</accession>
<dbReference type="VEuPathDB" id="TriTrypDB:TCSYLVIO_001059"/>
<dbReference type="VEuPathDB" id="TriTrypDB:TcG_05398"/>
<comment type="caution">
    <text evidence="1">The sequence shown here is derived from an EMBL/GenBank/DDBJ whole genome shotgun (WGS) entry which is preliminary data.</text>
</comment>
<dbReference type="AlphaFoldDB" id="A0A2V2XMK9"/>
<dbReference type="VEuPathDB" id="TriTrypDB:TCDM_07972"/>